<dbReference type="Proteomes" id="UP000031408">
    <property type="component" value="Unassembled WGS sequence"/>
</dbReference>
<dbReference type="RefSeq" id="WP_039135941.1">
    <property type="nucleotide sequence ID" value="NZ_JSVC01000001.1"/>
</dbReference>
<dbReference type="AlphaFoldDB" id="A0A0C1LLI8"/>
<dbReference type="STRING" id="1349421.OI18_00050"/>
<gene>
    <name evidence="1" type="ORF">OI18_00050</name>
</gene>
<dbReference type="InterPro" id="IPR024747">
    <property type="entry name" value="Pyridox_Oxase-rel"/>
</dbReference>
<evidence type="ECO:0000313" key="2">
    <source>
        <dbReference type="Proteomes" id="UP000031408"/>
    </source>
</evidence>
<dbReference type="Gene3D" id="2.30.110.10">
    <property type="entry name" value="Electron Transport, Fmn-binding Protein, Chain A"/>
    <property type="match status" value="1"/>
</dbReference>
<dbReference type="EMBL" id="JSVC01000001">
    <property type="protein sequence ID" value="KIC96208.1"/>
    <property type="molecule type" value="Genomic_DNA"/>
</dbReference>
<evidence type="ECO:0008006" key="3">
    <source>
        <dbReference type="Google" id="ProtNLM"/>
    </source>
</evidence>
<accession>A0A0C1LLI8</accession>
<dbReference type="SUPFAM" id="SSF50475">
    <property type="entry name" value="FMN-binding split barrel"/>
    <property type="match status" value="1"/>
</dbReference>
<comment type="caution">
    <text evidence="1">The sequence shown here is derived from an EMBL/GenBank/DDBJ whole genome shotgun (WGS) entry which is preliminary data.</text>
</comment>
<dbReference type="InterPro" id="IPR012349">
    <property type="entry name" value="Split_barrel_FMN-bd"/>
</dbReference>
<protein>
    <recommendedName>
        <fullName evidence="3">Pyridoxamine 5'-phosphate oxidase</fullName>
    </recommendedName>
</protein>
<sequence length="152" mass="17741">MIGKLSDKDVEMVLAHNFLGRIGCHDEGKTYVVPVTYVYDGKDIIIHSMPGTKIQMMRRNPQVCFEVDEVKDFANWKSVILQGEYQEYSNVRDRYRAVRYFVDRTLTLKISETAVPPEGFDEENYSPVNHNDSRPVIYRIVILEKSGRYEKE</sequence>
<organism evidence="1 2">
    <name type="scientific">Flavihumibacter solisilvae</name>
    <dbReference type="NCBI Taxonomy" id="1349421"/>
    <lineage>
        <taxon>Bacteria</taxon>
        <taxon>Pseudomonadati</taxon>
        <taxon>Bacteroidota</taxon>
        <taxon>Chitinophagia</taxon>
        <taxon>Chitinophagales</taxon>
        <taxon>Chitinophagaceae</taxon>
        <taxon>Flavihumibacter</taxon>
    </lineage>
</organism>
<dbReference type="OrthoDB" id="9794935at2"/>
<name>A0A0C1LLI8_9BACT</name>
<dbReference type="Pfam" id="PF12900">
    <property type="entry name" value="Pyridox_ox_2"/>
    <property type="match status" value="1"/>
</dbReference>
<keyword evidence="2" id="KW-1185">Reference proteome</keyword>
<evidence type="ECO:0000313" key="1">
    <source>
        <dbReference type="EMBL" id="KIC96208.1"/>
    </source>
</evidence>
<proteinExistence type="predicted"/>
<reference evidence="1 2" key="1">
    <citation type="submission" date="2014-11" db="EMBL/GenBank/DDBJ databases">
        <title>Genome sequence of Flavihumibacter solisilvae 3-3.</title>
        <authorList>
            <person name="Zhou G."/>
            <person name="Li M."/>
            <person name="Wang G."/>
        </authorList>
    </citation>
    <scope>NUCLEOTIDE SEQUENCE [LARGE SCALE GENOMIC DNA]</scope>
    <source>
        <strain evidence="1 2">3-3</strain>
    </source>
</reference>